<accession>A0A369BER6</accession>
<reference evidence="1 2" key="1">
    <citation type="submission" date="2018-07" db="EMBL/GenBank/DDBJ databases">
        <title>Genomic Encyclopedia of Type Strains, Phase III (KMG-III): the genomes of soil and plant-associated and newly described type strains.</title>
        <authorList>
            <person name="Whitman W."/>
        </authorList>
    </citation>
    <scope>NUCLEOTIDE SEQUENCE [LARGE SCALE GENOMIC DNA]</scope>
    <source>
        <strain evidence="1 2">CECT 8333</strain>
    </source>
</reference>
<sequence>MSERELHYFARGNTAAGLYSLTDSLFEDVETLYVIQGYPGGTAEALGRLASEWERRKWNLQLIHHPLDSDLLEAIVIEDLSVAVVDGAFWSENTSPAGAKVSFIHLDEVLGREKLAEDEDQIQALEKEIADLYAQAYATFLSTLRIHDEWEKFYIDNLDREKMDRLALDWSDTYLKPQQKEGKQARVKHRFLGAATWRGAVDYVPNLTDRLDTRIFVKGRPGSGKSTLFRKLAGLAAERGIDTEIYHCGFDPNSLDMLIFPELSLAIFDSTAPHEHFPVREGDSILDVYELAITPGTDEKYTDAIDGIKERYTASMKRSISLLAEVKQAVDRLEAIYLEAADGTILSKLLNALKGEIAEAAEAQQISSLY</sequence>
<dbReference type="Gene3D" id="3.40.50.300">
    <property type="entry name" value="P-loop containing nucleotide triphosphate hydrolases"/>
    <property type="match status" value="1"/>
</dbReference>
<comment type="caution">
    <text evidence="1">The sequence shown here is derived from an EMBL/GenBank/DDBJ whole genome shotgun (WGS) entry which is preliminary data.</text>
</comment>
<name>A0A369BER6_9BACL</name>
<dbReference type="AlphaFoldDB" id="A0A369BER6"/>
<dbReference type="RefSeq" id="WP_114497683.1">
    <property type="nucleotide sequence ID" value="NZ_QPJW01000007.1"/>
</dbReference>
<evidence type="ECO:0000313" key="1">
    <source>
        <dbReference type="EMBL" id="RCX18174.1"/>
    </source>
</evidence>
<gene>
    <name evidence="1" type="ORF">DFP94_107129</name>
</gene>
<dbReference type="SUPFAM" id="SSF52540">
    <property type="entry name" value="P-loop containing nucleoside triphosphate hydrolases"/>
    <property type="match status" value="1"/>
</dbReference>
<dbReference type="EMBL" id="QPJW01000007">
    <property type="protein sequence ID" value="RCX18174.1"/>
    <property type="molecule type" value="Genomic_DNA"/>
</dbReference>
<keyword evidence="2" id="KW-1185">Reference proteome</keyword>
<dbReference type="Proteomes" id="UP000253090">
    <property type="component" value="Unassembled WGS sequence"/>
</dbReference>
<dbReference type="OrthoDB" id="9781752at2"/>
<proteinExistence type="predicted"/>
<evidence type="ECO:0008006" key="3">
    <source>
        <dbReference type="Google" id="ProtNLM"/>
    </source>
</evidence>
<organism evidence="1 2">
    <name type="scientific">Fontibacillus phaseoli</name>
    <dbReference type="NCBI Taxonomy" id="1416533"/>
    <lineage>
        <taxon>Bacteria</taxon>
        <taxon>Bacillati</taxon>
        <taxon>Bacillota</taxon>
        <taxon>Bacilli</taxon>
        <taxon>Bacillales</taxon>
        <taxon>Paenibacillaceae</taxon>
        <taxon>Fontibacillus</taxon>
    </lineage>
</organism>
<evidence type="ECO:0000313" key="2">
    <source>
        <dbReference type="Proteomes" id="UP000253090"/>
    </source>
</evidence>
<protein>
    <recommendedName>
        <fullName evidence="3">Nucleotide kinase</fullName>
    </recommendedName>
</protein>
<dbReference type="InterPro" id="IPR027417">
    <property type="entry name" value="P-loop_NTPase"/>
</dbReference>